<keyword evidence="1" id="KW-0472">Membrane</keyword>
<reference evidence="2 3" key="1">
    <citation type="submission" date="2019-04" db="EMBL/GenBank/DDBJ databases">
        <authorList>
            <person name="Feng G."/>
            <person name="Zhang J."/>
            <person name="Zhu H."/>
        </authorList>
    </citation>
    <scope>NUCLEOTIDE SEQUENCE [LARGE SCALE GENOMIC DNA]</scope>
    <source>
        <strain evidence="2 3">JCM 19491</strain>
    </source>
</reference>
<accession>A0A4Z0MTS9</accession>
<feature type="transmembrane region" description="Helical" evidence="1">
    <location>
        <begin position="57"/>
        <end position="81"/>
    </location>
</feature>
<dbReference type="EMBL" id="SRKZ01000001">
    <property type="protein sequence ID" value="TGD82879.1"/>
    <property type="molecule type" value="Genomic_DNA"/>
</dbReference>
<dbReference type="OrthoDB" id="886841at2"/>
<evidence type="ECO:0000313" key="2">
    <source>
        <dbReference type="EMBL" id="TGD82879.1"/>
    </source>
</evidence>
<keyword evidence="3" id="KW-1185">Reference proteome</keyword>
<dbReference type="RefSeq" id="WP_135529034.1">
    <property type="nucleotide sequence ID" value="NZ_SRKZ01000001.1"/>
</dbReference>
<protein>
    <submittedName>
        <fullName evidence="2">Uncharacterized protein</fullName>
    </submittedName>
</protein>
<keyword evidence="1" id="KW-0812">Transmembrane</keyword>
<evidence type="ECO:0000256" key="1">
    <source>
        <dbReference type="SAM" id="Phobius"/>
    </source>
</evidence>
<dbReference type="AlphaFoldDB" id="A0A4Z0MTS9"/>
<sequence length="161" mass="18136">MTYSICLPRYTPRYPLLWPPPSWQQVVAGLPLLPTPFLAACIAVLPTYTLSVVLLDAALAVPNVVVGGFITVSLAFVLWFINRNQATTDATNKDTKEAVLALTKLVTEMRMERKEDRVVVDYLKERQDKLEEENEVLRKSVHAFDVFIEVQKASGKFKPNS</sequence>
<evidence type="ECO:0000313" key="3">
    <source>
        <dbReference type="Proteomes" id="UP000298284"/>
    </source>
</evidence>
<dbReference type="Proteomes" id="UP000298284">
    <property type="component" value="Unassembled WGS sequence"/>
</dbReference>
<organism evidence="2 3">
    <name type="scientific">Hymenobacter wooponensis</name>
    <dbReference type="NCBI Taxonomy" id="1525360"/>
    <lineage>
        <taxon>Bacteria</taxon>
        <taxon>Pseudomonadati</taxon>
        <taxon>Bacteroidota</taxon>
        <taxon>Cytophagia</taxon>
        <taxon>Cytophagales</taxon>
        <taxon>Hymenobacteraceae</taxon>
        <taxon>Hymenobacter</taxon>
    </lineage>
</organism>
<proteinExistence type="predicted"/>
<comment type="caution">
    <text evidence="2">The sequence shown here is derived from an EMBL/GenBank/DDBJ whole genome shotgun (WGS) entry which is preliminary data.</text>
</comment>
<keyword evidence="1" id="KW-1133">Transmembrane helix</keyword>
<name>A0A4Z0MTS9_9BACT</name>
<gene>
    <name evidence="2" type="ORF">EU557_03605</name>
</gene>
<feature type="transmembrane region" description="Helical" evidence="1">
    <location>
        <begin position="23"/>
        <end position="45"/>
    </location>
</feature>